<proteinExistence type="predicted"/>
<name>A0ABW5XFI8_9MICO</name>
<evidence type="ECO:0000313" key="4">
    <source>
        <dbReference type="Proteomes" id="UP001597391"/>
    </source>
</evidence>
<dbReference type="Proteomes" id="UP001597391">
    <property type="component" value="Unassembled WGS sequence"/>
</dbReference>
<reference evidence="4" key="1">
    <citation type="journal article" date="2019" name="Int. J. Syst. Evol. Microbiol.">
        <title>The Global Catalogue of Microorganisms (GCM) 10K type strain sequencing project: providing services to taxonomists for standard genome sequencing and annotation.</title>
        <authorList>
            <consortium name="The Broad Institute Genomics Platform"/>
            <consortium name="The Broad Institute Genome Sequencing Center for Infectious Disease"/>
            <person name="Wu L."/>
            <person name="Ma J."/>
        </authorList>
    </citation>
    <scope>NUCLEOTIDE SEQUENCE [LARGE SCALE GENOMIC DNA]</scope>
    <source>
        <strain evidence="4">KCTC 33576</strain>
    </source>
</reference>
<accession>A0ABW5XFI8</accession>
<dbReference type="Pfam" id="PF08310">
    <property type="entry name" value="LGFP"/>
    <property type="match status" value="1"/>
</dbReference>
<evidence type="ECO:0000259" key="2">
    <source>
        <dbReference type="Pfam" id="PF05257"/>
    </source>
</evidence>
<dbReference type="EMBL" id="JBHUOP010000002">
    <property type="protein sequence ID" value="MFD2839844.1"/>
    <property type="molecule type" value="Genomic_DNA"/>
</dbReference>
<sequence length="447" mass="47685">MTLNRKIQGTVLTALLAASTLVVAPAAQADGPRTQRAGSGTSALLATNSTVGSTTTLRVVGNGGPRATVQTARTARVTVKHTSLKVRAGESIRIVVNGRAASGTPLGKKNARLQYRANSSKKWKTLGNQTTDSKGKATLYWRAKSSGDYRIAITPASGKAAVLSKTMKVTVSKTDRTLAQRVKVAKNELGKPLKATKKLSAKATKSASSSAKSVRFQNYKSATVVEVSKGSSVNTWIVRGKINTLYRKAGGATGTYGVPVSDAKCGLLESGCVQQFTKGTIYSSNYKKAATGVKIRGIKGEIAAAAQSQVGYRKKYSGDASVQHTRYNKWSGRTHAWCAMFVFWAADASGNRSVIPPIYRIPSQESWVKKNWKTSKNSPKVGDLAFIDSRGYGRATHIAYVIAVKDGWVTTIEGNTASSFPAGHRGVSKGKRHVSRVMYFGTPNWGA</sequence>
<dbReference type="RefSeq" id="WP_377465413.1">
    <property type="nucleotide sequence ID" value="NZ_JBHUOP010000002.1"/>
</dbReference>
<protein>
    <submittedName>
        <fullName evidence="3">CHAP domain-containing protein</fullName>
    </submittedName>
</protein>
<organism evidence="3 4">
    <name type="scientific">Populibacterium corticicola</name>
    <dbReference type="NCBI Taxonomy" id="1812826"/>
    <lineage>
        <taxon>Bacteria</taxon>
        <taxon>Bacillati</taxon>
        <taxon>Actinomycetota</taxon>
        <taxon>Actinomycetes</taxon>
        <taxon>Micrococcales</taxon>
        <taxon>Jonesiaceae</taxon>
        <taxon>Populibacterium</taxon>
    </lineage>
</organism>
<gene>
    <name evidence="3" type="ORF">ACFSYH_04580</name>
</gene>
<feature type="chain" id="PRO_5045576728" evidence="1">
    <location>
        <begin position="30"/>
        <end position="447"/>
    </location>
</feature>
<keyword evidence="1" id="KW-0732">Signal</keyword>
<feature type="signal peptide" evidence="1">
    <location>
        <begin position="1"/>
        <end position="29"/>
    </location>
</feature>
<dbReference type="InterPro" id="IPR038765">
    <property type="entry name" value="Papain-like_cys_pep_sf"/>
</dbReference>
<dbReference type="Pfam" id="PF05257">
    <property type="entry name" value="CHAP"/>
    <property type="match status" value="1"/>
</dbReference>
<dbReference type="InterPro" id="IPR013207">
    <property type="entry name" value="LGFP"/>
</dbReference>
<dbReference type="SUPFAM" id="SSF54001">
    <property type="entry name" value="Cysteine proteinases"/>
    <property type="match status" value="1"/>
</dbReference>
<keyword evidence="4" id="KW-1185">Reference proteome</keyword>
<evidence type="ECO:0000256" key="1">
    <source>
        <dbReference type="SAM" id="SignalP"/>
    </source>
</evidence>
<dbReference type="InterPro" id="IPR007921">
    <property type="entry name" value="CHAP_dom"/>
</dbReference>
<feature type="domain" description="Peptidase C51" evidence="2">
    <location>
        <begin position="331"/>
        <end position="415"/>
    </location>
</feature>
<comment type="caution">
    <text evidence="3">The sequence shown here is derived from an EMBL/GenBank/DDBJ whole genome shotgun (WGS) entry which is preliminary data.</text>
</comment>
<evidence type="ECO:0000313" key="3">
    <source>
        <dbReference type="EMBL" id="MFD2839844.1"/>
    </source>
</evidence>